<gene>
    <name evidence="2" type="ORF">BE18_06845</name>
</gene>
<dbReference type="InterPro" id="IPR035994">
    <property type="entry name" value="Nucleoside_phosphorylase_sf"/>
</dbReference>
<proteinExistence type="predicted"/>
<dbReference type="EMBL" id="JEMC01004027">
    <property type="protein sequence ID" value="KYF76486.1"/>
    <property type="molecule type" value="Genomic_DNA"/>
</dbReference>
<feature type="domain" description="Nucleoside phosphorylase" evidence="1">
    <location>
        <begin position="450"/>
        <end position="736"/>
    </location>
</feature>
<name>A0A150R961_SORCE</name>
<evidence type="ECO:0000259" key="1">
    <source>
        <dbReference type="Pfam" id="PF01048"/>
    </source>
</evidence>
<dbReference type="Gene3D" id="3.40.50.1580">
    <property type="entry name" value="Nucleoside phosphorylase domain"/>
    <property type="match status" value="1"/>
</dbReference>
<dbReference type="GO" id="GO:0008930">
    <property type="term" value="F:methylthioadenosine nucleosidase activity"/>
    <property type="evidence" value="ECO:0007669"/>
    <property type="project" value="TreeGrafter"/>
</dbReference>
<dbReference type="GO" id="GO:0009116">
    <property type="term" value="P:nucleoside metabolic process"/>
    <property type="evidence" value="ECO:0007669"/>
    <property type="project" value="InterPro"/>
</dbReference>
<dbReference type="PANTHER" id="PTHR46832">
    <property type="entry name" value="5'-METHYLTHIOADENOSINE/S-ADENOSYLHOMOCYSTEINE NUCLEOSIDASE"/>
    <property type="match status" value="1"/>
</dbReference>
<comment type="caution">
    <text evidence="2">The sequence shown here is derived from an EMBL/GenBank/DDBJ whole genome shotgun (WGS) entry which is preliminary data.</text>
</comment>
<dbReference type="GO" id="GO:0005829">
    <property type="term" value="C:cytosol"/>
    <property type="evidence" value="ECO:0007669"/>
    <property type="project" value="TreeGrafter"/>
</dbReference>
<dbReference type="GO" id="GO:0019284">
    <property type="term" value="P:L-methionine salvage from S-adenosylmethionine"/>
    <property type="evidence" value="ECO:0007669"/>
    <property type="project" value="TreeGrafter"/>
</dbReference>
<dbReference type="GO" id="GO:0008782">
    <property type="term" value="F:adenosylhomocysteine nucleosidase activity"/>
    <property type="evidence" value="ECO:0007669"/>
    <property type="project" value="TreeGrafter"/>
</dbReference>
<evidence type="ECO:0000313" key="3">
    <source>
        <dbReference type="Proteomes" id="UP000075515"/>
    </source>
</evidence>
<evidence type="ECO:0000313" key="2">
    <source>
        <dbReference type="EMBL" id="KYF76486.1"/>
    </source>
</evidence>
<protein>
    <recommendedName>
        <fullName evidence="1">Nucleoside phosphorylase domain-containing protein</fullName>
    </recommendedName>
</protein>
<dbReference type="Pfam" id="PF01048">
    <property type="entry name" value="PNP_UDP_1"/>
    <property type="match status" value="1"/>
</dbReference>
<sequence length="746" mass="81641">MSEWQDWMTRLDSAADADVDDVIHELAAQMLASPPDPSATAVAMRALARAKSDLSVRSAAMALAYTASADDVEAVESLERAFEARRRHAFLAPSLLGTLSLFGLRNAAARVGVTRYLLRLRTEDPRPLLIAGLKAIGLLCDREDEPALRTKLFALAVSDDIAVRAEARQQIAMLKLADALLADSHAGLTASLAAAKAAFEVAEESEEVRPDASLFRLMIDAVLQFDNIEFNREAAAERVGHLGSELREMGGRRAEQIFRMDRSPAASQIAHRCEVVASALEAAAKEVANAAKWTNFDRSVVRLAECYSEVRYRSAALPGYERTGETIAGVADRVVKLRLGPVLARKVGRESFEEVIRHYEAGESLPEVLGGLQELQRVALEVERSGTHSLSEGAIGNIRAMAAAAGCTPEELIRRFSVTIEQNDRDGLAAYTTLRPSPPGKRRMKMPLPTIGIIVALPEEFDAMRAMISNENRYRAPGSGGGREYLLGDILSVRRGMHQVVIAQTMDMGNTSAASRASKMLMDFDELDEIIMCGIAGGVPNPADPQEHVRLGDVVISNRKGVVQYDFGKQKGRVFEDRHAPRPPSARLLEAVQMLEQDKLSGQRPWDAHLRNGLAARSLTVPDASTDVLLDAKSGQMEHPVVTEARPRVFLSPIASANVVQGDFRKRDQLRDQFKVKAVEMEGYGVADATWEYEKAGYLVVRGICDYCDVRTKHLQTDVWKRYAAMAAAAYVCALIEAMPGTQRNV</sequence>
<accession>A0A150R961</accession>
<dbReference type="InterPro" id="IPR000845">
    <property type="entry name" value="Nucleoside_phosphorylase_d"/>
</dbReference>
<dbReference type="PANTHER" id="PTHR46832:SF1">
    <property type="entry name" value="5'-METHYLTHIOADENOSINE_S-ADENOSYLHOMOCYSTEINE NUCLEOSIDASE"/>
    <property type="match status" value="1"/>
</dbReference>
<dbReference type="AlphaFoldDB" id="A0A150R961"/>
<organism evidence="2 3">
    <name type="scientific">Sorangium cellulosum</name>
    <name type="common">Polyangium cellulosum</name>
    <dbReference type="NCBI Taxonomy" id="56"/>
    <lineage>
        <taxon>Bacteria</taxon>
        <taxon>Pseudomonadati</taxon>
        <taxon>Myxococcota</taxon>
        <taxon>Polyangia</taxon>
        <taxon>Polyangiales</taxon>
        <taxon>Polyangiaceae</taxon>
        <taxon>Sorangium</taxon>
    </lineage>
</organism>
<reference evidence="2 3" key="1">
    <citation type="submission" date="2014-02" db="EMBL/GenBank/DDBJ databases">
        <title>The small core and large imbalanced accessory genome model reveals a collaborative survival strategy of Sorangium cellulosum strains in nature.</title>
        <authorList>
            <person name="Han K."/>
            <person name="Peng R."/>
            <person name="Blom J."/>
            <person name="Li Y.-Z."/>
        </authorList>
    </citation>
    <scope>NUCLEOTIDE SEQUENCE [LARGE SCALE GENOMIC DNA]</scope>
    <source>
        <strain evidence="2 3">So0149</strain>
    </source>
</reference>
<dbReference type="SUPFAM" id="SSF53167">
    <property type="entry name" value="Purine and uridine phosphorylases"/>
    <property type="match status" value="1"/>
</dbReference>
<dbReference type="CDD" id="cd09008">
    <property type="entry name" value="MTAN"/>
    <property type="match status" value="1"/>
</dbReference>
<dbReference type="Proteomes" id="UP000075515">
    <property type="component" value="Unassembled WGS sequence"/>
</dbReference>